<evidence type="ECO:0000256" key="1">
    <source>
        <dbReference type="SAM" id="SignalP"/>
    </source>
</evidence>
<dbReference type="AlphaFoldDB" id="A0A1I4PVF3"/>
<feature type="signal peptide" evidence="1">
    <location>
        <begin position="1"/>
        <end position="19"/>
    </location>
</feature>
<dbReference type="EMBL" id="FOUI01000003">
    <property type="protein sequence ID" value="SFM31768.1"/>
    <property type="molecule type" value="Genomic_DNA"/>
</dbReference>
<proteinExistence type="predicted"/>
<reference evidence="3" key="1">
    <citation type="submission" date="2016-10" db="EMBL/GenBank/DDBJ databases">
        <authorList>
            <person name="Varghese N."/>
            <person name="Submissions S."/>
        </authorList>
    </citation>
    <scope>NUCLEOTIDE SEQUENCE [LARGE SCALE GENOMIC DNA]</scope>
    <source>
        <strain evidence="3">DSM 24213</strain>
    </source>
</reference>
<dbReference type="Proteomes" id="UP000243629">
    <property type="component" value="Unassembled WGS sequence"/>
</dbReference>
<evidence type="ECO:0000313" key="3">
    <source>
        <dbReference type="Proteomes" id="UP000243629"/>
    </source>
</evidence>
<protein>
    <submittedName>
        <fullName evidence="2">Polar amino acid transport system substrate-binding protein</fullName>
    </submittedName>
</protein>
<dbReference type="STRING" id="1720063.SAMN05216217_103119"/>
<keyword evidence="3" id="KW-1185">Reference proteome</keyword>
<accession>A0A1I4PVF3</accession>
<sequence>MQRVLLYLLLITACSSTHAQPDPVRVGMMPFAGYAEMGAAGQATGAGVDIVVRLLEEAGYDYEVRLLPPARVLGGLADGSVEIWPGMLNKPFLEEHTLVTRGDLGLIEIALLRRPGTPAVDWPAGLEGSSLITITNYTYTEPLLNALAGVDGLLRHHSNSHAGALEMLLRGRGDYLLQYVAQVGPLLQARGMPMLPLQIVSSERMRLLISRHSPRAEQLRDDLDAAWVRLHQRGESLDLRYRWEDLVE</sequence>
<dbReference type="OrthoDB" id="8481721at2"/>
<keyword evidence="1" id="KW-0732">Signal</keyword>
<name>A0A1I4PVF3_9GAMM</name>
<dbReference type="SUPFAM" id="SSF53850">
    <property type="entry name" value="Periplasmic binding protein-like II"/>
    <property type="match status" value="1"/>
</dbReference>
<organism evidence="2 3">
    <name type="scientific">Halopseudomonas yangmingensis</name>
    <dbReference type="NCBI Taxonomy" id="1720063"/>
    <lineage>
        <taxon>Bacteria</taxon>
        <taxon>Pseudomonadati</taxon>
        <taxon>Pseudomonadota</taxon>
        <taxon>Gammaproteobacteria</taxon>
        <taxon>Pseudomonadales</taxon>
        <taxon>Pseudomonadaceae</taxon>
        <taxon>Halopseudomonas</taxon>
    </lineage>
</organism>
<gene>
    <name evidence="2" type="ORF">SAMN05216217_103119</name>
</gene>
<dbReference type="Gene3D" id="3.40.190.10">
    <property type="entry name" value="Periplasmic binding protein-like II"/>
    <property type="match status" value="2"/>
</dbReference>
<feature type="chain" id="PRO_5017241839" evidence="1">
    <location>
        <begin position="20"/>
        <end position="248"/>
    </location>
</feature>
<dbReference type="RefSeq" id="WP_143069563.1">
    <property type="nucleotide sequence ID" value="NZ_FOUI01000003.1"/>
</dbReference>
<evidence type="ECO:0000313" key="2">
    <source>
        <dbReference type="EMBL" id="SFM31768.1"/>
    </source>
</evidence>